<dbReference type="OrthoDB" id="966126at2"/>
<name>A0A1G7ZK19_9BACT</name>
<dbReference type="AlphaFoldDB" id="A0A1G7ZK19"/>
<dbReference type="EMBL" id="FNAN01000028">
    <property type="protein sequence ID" value="SDH08906.1"/>
    <property type="molecule type" value="Genomic_DNA"/>
</dbReference>
<evidence type="ECO:0000313" key="2">
    <source>
        <dbReference type="Proteomes" id="UP000198748"/>
    </source>
</evidence>
<keyword evidence="2" id="KW-1185">Reference proteome</keyword>
<accession>A0A1G7ZK19</accession>
<proteinExistence type="predicted"/>
<organism evidence="1 2">
    <name type="scientific">Dyadobacter soli</name>
    <dbReference type="NCBI Taxonomy" id="659014"/>
    <lineage>
        <taxon>Bacteria</taxon>
        <taxon>Pseudomonadati</taxon>
        <taxon>Bacteroidota</taxon>
        <taxon>Cytophagia</taxon>
        <taxon>Cytophagales</taxon>
        <taxon>Spirosomataceae</taxon>
        <taxon>Dyadobacter</taxon>
    </lineage>
</organism>
<dbReference type="RefSeq" id="WP_143016992.1">
    <property type="nucleotide sequence ID" value="NZ_FNAN01000028.1"/>
</dbReference>
<sequence>MEPKRKSLFDNISEIPVDDSIPDVSNHPFFEKKRLDAIEFIKNHPIPKRDLRSDNKPQH</sequence>
<gene>
    <name evidence="1" type="ORF">SAMN04487996_12851</name>
</gene>
<dbReference type="Proteomes" id="UP000198748">
    <property type="component" value="Unassembled WGS sequence"/>
</dbReference>
<protein>
    <submittedName>
        <fullName evidence="1">Uncharacterized protein</fullName>
    </submittedName>
</protein>
<evidence type="ECO:0000313" key="1">
    <source>
        <dbReference type="EMBL" id="SDH08906.1"/>
    </source>
</evidence>
<reference evidence="2" key="1">
    <citation type="submission" date="2016-10" db="EMBL/GenBank/DDBJ databases">
        <authorList>
            <person name="Varghese N."/>
            <person name="Submissions S."/>
        </authorList>
    </citation>
    <scope>NUCLEOTIDE SEQUENCE [LARGE SCALE GENOMIC DNA]</scope>
    <source>
        <strain evidence="2">DSM 25329</strain>
    </source>
</reference>